<feature type="non-terminal residue" evidence="2">
    <location>
        <position position="84"/>
    </location>
</feature>
<proteinExistence type="predicted"/>
<protein>
    <submittedName>
        <fullName evidence="2">Uncharacterized protein</fullName>
    </submittedName>
</protein>
<reference evidence="2" key="1">
    <citation type="journal article" date="2023" name="IScience">
        <title>Live-bearing cockroach genome reveals convergent evolutionary mechanisms linked to viviparity in insects and beyond.</title>
        <authorList>
            <person name="Fouks B."/>
            <person name="Harrison M.C."/>
            <person name="Mikhailova A.A."/>
            <person name="Marchal E."/>
            <person name="English S."/>
            <person name="Carruthers M."/>
            <person name="Jennings E.C."/>
            <person name="Chiamaka E.L."/>
            <person name="Frigard R.A."/>
            <person name="Pippel M."/>
            <person name="Attardo G.M."/>
            <person name="Benoit J.B."/>
            <person name="Bornberg-Bauer E."/>
            <person name="Tobe S.S."/>
        </authorList>
    </citation>
    <scope>NUCLEOTIDE SEQUENCE</scope>
    <source>
        <strain evidence="2">Stay&amp;Tobe</strain>
    </source>
</reference>
<keyword evidence="1" id="KW-0812">Transmembrane</keyword>
<feature type="transmembrane region" description="Helical" evidence="1">
    <location>
        <begin position="9"/>
        <end position="34"/>
    </location>
</feature>
<evidence type="ECO:0000313" key="3">
    <source>
        <dbReference type="Proteomes" id="UP001233999"/>
    </source>
</evidence>
<keyword evidence="3" id="KW-1185">Reference proteome</keyword>
<keyword evidence="1" id="KW-0472">Membrane</keyword>
<organism evidence="2 3">
    <name type="scientific">Diploptera punctata</name>
    <name type="common">Pacific beetle cockroach</name>
    <dbReference type="NCBI Taxonomy" id="6984"/>
    <lineage>
        <taxon>Eukaryota</taxon>
        <taxon>Metazoa</taxon>
        <taxon>Ecdysozoa</taxon>
        <taxon>Arthropoda</taxon>
        <taxon>Hexapoda</taxon>
        <taxon>Insecta</taxon>
        <taxon>Pterygota</taxon>
        <taxon>Neoptera</taxon>
        <taxon>Polyneoptera</taxon>
        <taxon>Dictyoptera</taxon>
        <taxon>Blattodea</taxon>
        <taxon>Blaberoidea</taxon>
        <taxon>Blaberidae</taxon>
        <taxon>Diplopterinae</taxon>
        <taxon>Diploptera</taxon>
    </lineage>
</organism>
<evidence type="ECO:0000313" key="2">
    <source>
        <dbReference type="EMBL" id="KAJ9580281.1"/>
    </source>
</evidence>
<dbReference type="Proteomes" id="UP001233999">
    <property type="component" value="Unassembled WGS sequence"/>
</dbReference>
<comment type="caution">
    <text evidence="2">The sequence shown here is derived from an EMBL/GenBank/DDBJ whole genome shotgun (WGS) entry which is preliminary data.</text>
</comment>
<reference evidence="2" key="2">
    <citation type="submission" date="2023-05" db="EMBL/GenBank/DDBJ databases">
        <authorList>
            <person name="Fouks B."/>
        </authorList>
    </citation>
    <scope>NUCLEOTIDE SEQUENCE</scope>
    <source>
        <strain evidence="2">Stay&amp;Tobe</strain>
        <tissue evidence="2">Testes</tissue>
    </source>
</reference>
<dbReference type="AlphaFoldDB" id="A0AAD7ZGX6"/>
<accession>A0AAD7ZGX6</accession>
<name>A0AAD7ZGX6_DIPPU</name>
<feature type="transmembrane region" description="Helical" evidence="1">
    <location>
        <begin position="46"/>
        <end position="64"/>
    </location>
</feature>
<gene>
    <name evidence="2" type="ORF">L9F63_004094</name>
</gene>
<feature type="non-terminal residue" evidence="2">
    <location>
        <position position="1"/>
    </location>
</feature>
<evidence type="ECO:0000256" key="1">
    <source>
        <dbReference type="SAM" id="Phobius"/>
    </source>
</evidence>
<keyword evidence="1" id="KW-1133">Transmembrane helix</keyword>
<sequence>IFTQISICVIYRLLVPILVIRSFTCVQIIAIITFILECTHSLANNYSPFFVLLIPITILVPIKYSKRTYDLQRFSLVYCILFWS</sequence>
<dbReference type="EMBL" id="JASPKZ010008351">
    <property type="protein sequence ID" value="KAJ9580281.1"/>
    <property type="molecule type" value="Genomic_DNA"/>
</dbReference>